<dbReference type="EMBL" id="DS547102">
    <property type="protein sequence ID" value="EDR08331.1"/>
    <property type="molecule type" value="Genomic_DNA"/>
</dbReference>
<keyword evidence="2" id="KW-1185">Reference proteome</keyword>
<sequence>MRHYYPAPSKRVCAKTLHQTDLDCFEASKRSPQNSTFSFPYGSQCGRICLFTSTQRTFGLGLLKVSPLRYRW</sequence>
<proteinExistence type="predicted"/>
<organism evidence="2">
    <name type="scientific">Laccaria bicolor (strain S238N-H82 / ATCC MYA-4686)</name>
    <name type="common">Bicoloured deceiver</name>
    <name type="synonym">Laccaria laccata var. bicolor</name>
    <dbReference type="NCBI Taxonomy" id="486041"/>
    <lineage>
        <taxon>Eukaryota</taxon>
        <taxon>Fungi</taxon>
        <taxon>Dikarya</taxon>
        <taxon>Basidiomycota</taxon>
        <taxon>Agaricomycotina</taxon>
        <taxon>Agaricomycetes</taxon>
        <taxon>Agaricomycetidae</taxon>
        <taxon>Agaricales</taxon>
        <taxon>Agaricineae</taxon>
        <taxon>Hydnangiaceae</taxon>
        <taxon>Laccaria</taxon>
    </lineage>
</organism>
<name>B0DB57_LACBS</name>
<dbReference type="GeneID" id="6076916"/>
<evidence type="ECO:0000313" key="2">
    <source>
        <dbReference type="Proteomes" id="UP000001194"/>
    </source>
</evidence>
<dbReference type="AlphaFoldDB" id="B0DB57"/>
<dbReference type="KEGG" id="lbc:LACBIDRAFT_297897"/>
<accession>B0DB57</accession>
<dbReference type="InParanoid" id="B0DB57"/>
<reference evidence="1 2" key="1">
    <citation type="journal article" date="2008" name="Nature">
        <title>The genome of Laccaria bicolor provides insights into mycorrhizal symbiosis.</title>
        <authorList>
            <person name="Martin F."/>
            <person name="Aerts A."/>
            <person name="Ahren D."/>
            <person name="Brun A."/>
            <person name="Danchin E.G.J."/>
            <person name="Duchaussoy F."/>
            <person name="Gibon J."/>
            <person name="Kohler A."/>
            <person name="Lindquist E."/>
            <person name="Pereda V."/>
            <person name="Salamov A."/>
            <person name="Shapiro H.J."/>
            <person name="Wuyts J."/>
            <person name="Blaudez D."/>
            <person name="Buee M."/>
            <person name="Brokstein P."/>
            <person name="Canbaeck B."/>
            <person name="Cohen D."/>
            <person name="Courty P.E."/>
            <person name="Coutinho P.M."/>
            <person name="Delaruelle C."/>
            <person name="Detter J.C."/>
            <person name="Deveau A."/>
            <person name="DiFazio S."/>
            <person name="Duplessis S."/>
            <person name="Fraissinet-Tachet L."/>
            <person name="Lucic E."/>
            <person name="Frey-Klett P."/>
            <person name="Fourrey C."/>
            <person name="Feussner I."/>
            <person name="Gay G."/>
            <person name="Grimwood J."/>
            <person name="Hoegger P.J."/>
            <person name="Jain P."/>
            <person name="Kilaru S."/>
            <person name="Labbe J."/>
            <person name="Lin Y.C."/>
            <person name="Legue V."/>
            <person name="Le Tacon F."/>
            <person name="Marmeisse R."/>
            <person name="Melayah D."/>
            <person name="Montanini B."/>
            <person name="Muratet M."/>
            <person name="Nehls U."/>
            <person name="Niculita-Hirzel H."/>
            <person name="Oudot-Le Secq M.P."/>
            <person name="Peter M."/>
            <person name="Quesneville H."/>
            <person name="Rajashekar B."/>
            <person name="Reich M."/>
            <person name="Rouhier N."/>
            <person name="Schmutz J."/>
            <person name="Yin T."/>
            <person name="Chalot M."/>
            <person name="Henrissat B."/>
            <person name="Kuees U."/>
            <person name="Lucas S."/>
            <person name="Van de Peer Y."/>
            <person name="Podila G.K."/>
            <person name="Polle A."/>
            <person name="Pukkila P.J."/>
            <person name="Richardson P.M."/>
            <person name="Rouze P."/>
            <person name="Sanders I.R."/>
            <person name="Stajich J.E."/>
            <person name="Tunlid A."/>
            <person name="Tuskan G."/>
            <person name="Grigoriev I.V."/>
        </authorList>
    </citation>
    <scope>NUCLEOTIDE SEQUENCE [LARGE SCALE GENOMIC DNA]</scope>
    <source>
        <strain evidence="2">S238N-H82 / ATCC MYA-4686</strain>
    </source>
</reference>
<evidence type="ECO:0000313" key="1">
    <source>
        <dbReference type="EMBL" id="EDR08331.1"/>
    </source>
</evidence>
<dbReference type="RefSeq" id="XP_001881401.1">
    <property type="nucleotide sequence ID" value="XM_001881366.1"/>
</dbReference>
<gene>
    <name evidence="1" type="ORF">LACBIDRAFT_297897</name>
</gene>
<protein>
    <submittedName>
        <fullName evidence="1">Predicted protein</fullName>
    </submittedName>
</protein>
<dbReference type="Proteomes" id="UP000001194">
    <property type="component" value="Unassembled WGS sequence"/>
</dbReference>
<dbReference type="HOGENOM" id="CLU_2722645_0_0_1"/>